<sequence>MITEQRLPIQEYEVEIRNPLVEEIVERLKEPTRLVGNWYMKVANPNFWYGRAFPGDFQDRQTLENFKEKFNMRSVGKPELKNPYTFIDSRWRPRSINELSGVKELLEMISQRLVPISELIKRTTNSHNYQTFADYLYRTAEALPEGRFDDIMIDFLRLPAQFGIGWMALPVENYDDPLGIKASPQGFLSRTNWRQTRRTNRDIGEYRKVAKDLFGELPVDAKVVVAQSIINSGFLGREDKVFSAFNIPNDPEISKRAGNTVIYIFPNKIAAKNEKKLSPAINRLCGVESLPKNIETFVVPHEFSHGYRPEGEADRLGAYRSHIREGWANRRAIILASSSMFPAGHLESAVVGHLAFACEDISQDLSRVVFDPFGRNQPDLNKLLEYDAYTLDAYLVLRRAFLERAIRSPFGTIDYNKIVRLAAETEPVYADLAKNGTEHSVKQALGEMVDTKRHFFLFLPNLQASFSLLFEKFKPPVAS</sequence>
<name>A0A0G0FL37_9BACT</name>
<dbReference type="Proteomes" id="UP000034508">
    <property type="component" value="Unassembled WGS sequence"/>
</dbReference>
<dbReference type="EMBL" id="LBSM01000004">
    <property type="protein sequence ID" value="KKQ18532.1"/>
    <property type="molecule type" value="Genomic_DNA"/>
</dbReference>
<gene>
    <name evidence="1" type="ORF">US31_C0004G0094</name>
</gene>
<proteinExistence type="predicted"/>
<protein>
    <submittedName>
        <fullName evidence="1">Uncharacterized protein</fullName>
    </submittedName>
</protein>
<accession>A0A0G0FL37</accession>
<evidence type="ECO:0000313" key="2">
    <source>
        <dbReference type="Proteomes" id="UP000034508"/>
    </source>
</evidence>
<dbReference type="AlphaFoldDB" id="A0A0G0FL37"/>
<reference evidence="1 2" key="1">
    <citation type="journal article" date="2015" name="Nature">
        <title>rRNA introns, odd ribosomes, and small enigmatic genomes across a large radiation of phyla.</title>
        <authorList>
            <person name="Brown C.T."/>
            <person name="Hug L.A."/>
            <person name="Thomas B.C."/>
            <person name="Sharon I."/>
            <person name="Castelle C.J."/>
            <person name="Singh A."/>
            <person name="Wilkins M.J."/>
            <person name="Williams K.H."/>
            <person name="Banfield J.F."/>
        </authorList>
    </citation>
    <scope>NUCLEOTIDE SEQUENCE [LARGE SCALE GENOMIC DNA]</scope>
</reference>
<evidence type="ECO:0000313" key="1">
    <source>
        <dbReference type="EMBL" id="KKQ18532.1"/>
    </source>
</evidence>
<comment type="caution">
    <text evidence="1">The sequence shown here is derived from an EMBL/GenBank/DDBJ whole genome shotgun (WGS) entry which is preliminary data.</text>
</comment>
<organism evidence="1 2">
    <name type="scientific">Berkelbacteria bacterium GW2011_GWA1_36_9</name>
    <dbReference type="NCBI Taxonomy" id="1618331"/>
    <lineage>
        <taxon>Bacteria</taxon>
        <taxon>Candidatus Berkelbacteria</taxon>
    </lineage>
</organism>